<dbReference type="Proteomes" id="UP001499851">
    <property type="component" value="Unassembled WGS sequence"/>
</dbReference>
<organism evidence="3 4">
    <name type="scientific">Glycomyces endophyticus</name>
    <dbReference type="NCBI Taxonomy" id="480996"/>
    <lineage>
        <taxon>Bacteria</taxon>
        <taxon>Bacillati</taxon>
        <taxon>Actinomycetota</taxon>
        <taxon>Actinomycetes</taxon>
        <taxon>Glycomycetales</taxon>
        <taxon>Glycomycetaceae</taxon>
        <taxon>Glycomyces</taxon>
    </lineage>
</organism>
<dbReference type="InterPro" id="IPR015943">
    <property type="entry name" value="WD40/YVTN_repeat-like_dom_sf"/>
</dbReference>
<accession>A0ABN2GIE6</accession>
<feature type="transmembrane region" description="Helical" evidence="1">
    <location>
        <begin position="20"/>
        <end position="39"/>
    </location>
</feature>
<evidence type="ECO:0000259" key="2">
    <source>
        <dbReference type="Pfam" id="PF13360"/>
    </source>
</evidence>
<evidence type="ECO:0000256" key="1">
    <source>
        <dbReference type="SAM" id="Phobius"/>
    </source>
</evidence>
<feature type="domain" description="Pyrrolo-quinoline quinone repeat" evidence="2">
    <location>
        <begin position="329"/>
        <end position="446"/>
    </location>
</feature>
<dbReference type="InterPro" id="IPR011047">
    <property type="entry name" value="Quinoprotein_ADH-like_sf"/>
</dbReference>
<dbReference type="SUPFAM" id="SSF69304">
    <property type="entry name" value="Tricorn protease N-terminal domain"/>
    <property type="match status" value="1"/>
</dbReference>
<feature type="domain" description="Pyrrolo-quinoline quinone repeat" evidence="2">
    <location>
        <begin position="116"/>
        <end position="226"/>
    </location>
</feature>
<dbReference type="SUPFAM" id="SSF50998">
    <property type="entry name" value="Quinoprotein alcohol dehydrogenase-like"/>
    <property type="match status" value="1"/>
</dbReference>
<dbReference type="RefSeq" id="WP_344484526.1">
    <property type="nucleotide sequence ID" value="NZ_BAAAQF010000005.1"/>
</dbReference>
<comment type="caution">
    <text evidence="3">The sequence shown here is derived from an EMBL/GenBank/DDBJ whole genome shotgun (WGS) entry which is preliminary data.</text>
</comment>
<reference evidence="3 4" key="1">
    <citation type="journal article" date="2019" name="Int. J. Syst. Evol. Microbiol.">
        <title>The Global Catalogue of Microorganisms (GCM) 10K type strain sequencing project: providing services to taxonomists for standard genome sequencing and annotation.</title>
        <authorList>
            <consortium name="The Broad Institute Genomics Platform"/>
            <consortium name="The Broad Institute Genome Sequencing Center for Infectious Disease"/>
            <person name="Wu L."/>
            <person name="Ma J."/>
        </authorList>
    </citation>
    <scope>NUCLEOTIDE SEQUENCE [LARGE SCALE GENOMIC DNA]</scope>
    <source>
        <strain evidence="3 4">JCM 16001</strain>
    </source>
</reference>
<keyword evidence="1" id="KW-0472">Membrane</keyword>
<sequence>MSTDPEPLPLWREFRSWPRTLQLGLAALALAVFGATFVIEPLYGSDFPDESAWPEGELPDGVPIDAAAPAPEAALPAGVELYDGDPLWTEAAEDGEQVAHLDAGTLRLTDSRLALEVDGRPVWSHEWEEYGAEVGVAGGVVVVSLAMDDLDDETYEWPGRQDTVALDLATGEEVWRDRDASFVTVFSDAVVMTECTGDQDDRIGDCTMYARDPANLDPLWSTPTYASARVLDSSPWTGEPAPERLLVESFPTGHDSRTVTAYRQGESLGSVATQAGAVLSGDTLVVYDDWDDNPADGCTATLAGHRLGESDPAWTVEAMTRKTEDLTSCGGLPAVTPVGGRLPLTIDGRPAVVDTETGATVWQSEQEGQAVAIHEESLAVVDWESEEDNLTLYDTATGAVLWSASAAFGSGDRATAVGSTLWLYGDASMWGWTSYDLYAYDLATGTATALPGTAAYFAPGELVTTTGDHDAPTLNAWPSDLW</sequence>
<keyword evidence="4" id="KW-1185">Reference proteome</keyword>
<keyword evidence="1" id="KW-1133">Transmembrane helix</keyword>
<dbReference type="InterPro" id="IPR002372">
    <property type="entry name" value="PQQ_rpt_dom"/>
</dbReference>
<dbReference type="Gene3D" id="2.130.10.10">
    <property type="entry name" value="YVTN repeat-like/Quinoprotein amine dehydrogenase"/>
    <property type="match status" value="1"/>
</dbReference>
<protein>
    <recommendedName>
        <fullName evidence="2">Pyrrolo-quinoline quinone repeat domain-containing protein</fullName>
    </recommendedName>
</protein>
<evidence type="ECO:0000313" key="3">
    <source>
        <dbReference type="EMBL" id="GAA1671796.1"/>
    </source>
</evidence>
<gene>
    <name evidence="3" type="ORF">GCM10009830_17340</name>
</gene>
<dbReference type="EMBL" id="BAAAQF010000005">
    <property type="protein sequence ID" value="GAA1671796.1"/>
    <property type="molecule type" value="Genomic_DNA"/>
</dbReference>
<dbReference type="Pfam" id="PF13360">
    <property type="entry name" value="PQQ_2"/>
    <property type="match status" value="2"/>
</dbReference>
<name>A0ABN2GIE6_9ACTN</name>
<evidence type="ECO:0000313" key="4">
    <source>
        <dbReference type="Proteomes" id="UP001499851"/>
    </source>
</evidence>
<proteinExistence type="predicted"/>
<keyword evidence="1" id="KW-0812">Transmembrane</keyword>